<dbReference type="Proteomes" id="UP000231371">
    <property type="component" value="Unassembled WGS sequence"/>
</dbReference>
<evidence type="ECO:0000313" key="1">
    <source>
        <dbReference type="EMBL" id="PIQ69926.1"/>
    </source>
</evidence>
<sequence length="94" mass="11013">MTDNQHLTLQEIEKRGKEIYETQLKEKLEPEKNGKYLVLEVESGEYFLNDFLDEALKEAKKKFPNKIFYSLRIGYSGVFSFSSMRGDNGNYGYL</sequence>
<dbReference type="EMBL" id="PCVI01000050">
    <property type="protein sequence ID" value="PIQ69926.1"/>
    <property type="molecule type" value="Genomic_DNA"/>
</dbReference>
<gene>
    <name evidence="1" type="ORF">COV89_03105</name>
</gene>
<name>A0A2H0KFA8_9BACT</name>
<proteinExistence type="predicted"/>
<organism evidence="1 2">
    <name type="scientific">Candidatus Shapirobacteria bacterium CG11_big_fil_rev_8_21_14_0_20_40_12</name>
    <dbReference type="NCBI Taxonomy" id="1974889"/>
    <lineage>
        <taxon>Bacteria</taxon>
        <taxon>Candidatus Shapironibacteriota</taxon>
    </lineage>
</organism>
<comment type="caution">
    <text evidence="1">The sequence shown here is derived from an EMBL/GenBank/DDBJ whole genome shotgun (WGS) entry which is preliminary data.</text>
</comment>
<evidence type="ECO:0000313" key="2">
    <source>
        <dbReference type="Proteomes" id="UP000231371"/>
    </source>
</evidence>
<reference evidence="1 2" key="1">
    <citation type="submission" date="2017-09" db="EMBL/GenBank/DDBJ databases">
        <title>Depth-based differentiation of microbial function through sediment-hosted aquifers and enrichment of novel symbionts in the deep terrestrial subsurface.</title>
        <authorList>
            <person name="Probst A.J."/>
            <person name="Ladd B."/>
            <person name="Jarett J.K."/>
            <person name="Geller-Mcgrath D.E."/>
            <person name="Sieber C.M."/>
            <person name="Emerson J.B."/>
            <person name="Anantharaman K."/>
            <person name="Thomas B.C."/>
            <person name="Malmstrom R."/>
            <person name="Stieglmeier M."/>
            <person name="Klingl A."/>
            <person name="Woyke T."/>
            <person name="Ryan C.M."/>
            <person name="Banfield J.F."/>
        </authorList>
    </citation>
    <scope>NUCLEOTIDE SEQUENCE [LARGE SCALE GENOMIC DNA]</scope>
    <source>
        <strain evidence="1">CG11_big_fil_rev_8_21_14_0_20_40_12</strain>
    </source>
</reference>
<protein>
    <submittedName>
        <fullName evidence="1">Uncharacterized protein</fullName>
    </submittedName>
</protein>
<dbReference type="AlphaFoldDB" id="A0A2H0KFA8"/>
<accession>A0A2H0KFA8</accession>